<dbReference type="Proteomes" id="UP000001067">
    <property type="component" value="Unassembled WGS sequence"/>
</dbReference>
<keyword evidence="2" id="KW-1185">Reference proteome</keyword>
<evidence type="ECO:0000313" key="1">
    <source>
        <dbReference type="EMBL" id="EFQ91503.1"/>
    </source>
</evidence>
<name>E3RRZ6_PYRTT</name>
<reference evidence="1 2" key="1">
    <citation type="journal article" date="2010" name="Genome Biol.">
        <title>A first genome assembly of the barley fungal pathogen Pyrenophora teres f. teres.</title>
        <authorList>
            <person name="Ellwood S.R."/>
            <person name="Liu Z."/>
            <person name="Syme R.A."/>
            <person name="Lai Z."/>
            <person name="Hane J.K."/>
            <person name="Keiper F."/>
            <person name="Moffat C.S."/>
            <person name="Oliver R.P."/>
            <person name="Friesen T.L."/>
        </authorList>
    </citation>
    <scope>NUCLEOTIDE SEQUENCE [LARGE SCALE GENOMIC DNA]</scope>
    <source>
        <strain evidence="1 2">0-1</strain>
    </source>
</reference>
<dbReference type="EMBL" id="GL534756">
    <property type="protein sequence ID" value="EFQ91503.1"/>
    <property type="molecule type" value="Genomic_DNA"/>
</dbReference>
<organism evidence="2">
    <name type="scientific">Pyrenophora teres f. teres (strain 0-1)</name>
    <name type="common">Barley net blotch fungus</name>
    <name type="synonym">Drechslera teres f. teres</name>
    <dbReference type="NCBI Taxonomy" id="861557"/>
    <lineage>
        <taxon>Eukaryota</taxon>
        <taxon>Fungi</taxon>
        <taxon>Dikarya</taxon>
        <taxon>Ascomycota</taxon>
        <taxon>Pezizomycotina</taxon>
        <taxon>Dothideomycetes</taxon>
        <taxon>Pleosporomycetidae</taxon>
        <taxon>Pleosporales</taxon>
        <taxon>Pleosporineae</taxon>
        <taxon>Pleosporaceae</taxon>
        <taxon>Pyrenophora</taxon>
    </lineage>
</organism>
<sequence>MNTKGWFRVSRSPAGAPILFVRKLGGGLRFCVNYRKLNEITKKNYTPLPLIIETL</sequence>
<dbReference type="InterPro" id="IPR032567">
    <property type="entry name" value="RTL1-rel"/>
</dbReference>
<dbReference type="STRING" id="861557.E3RRZ6"/>
<accession>E3RRZ6</accession>
<dbReference type="AlphaFoldDB" id="E3RRZ6"/>
<dbReference type="HOGENOM" id="CLU_000384_35_2_1"/>
<gene>
    <name evidence="1" type="ORF">PTT_11644</name>
</gene>
<dbReference type="KEGG" id="pte:PTT_11644"/>
<proteinExistence type="predicted"/>
<dbReference type="PANTHER" id="PTHR15503:SF29">
    <property type="entry name" value="CCHC-TYPE DOMAIN-CONTAINING PROTEIN-RELATED"/>
    <property type="match status" value="1"/>
</dbReference>
<dbReference type="eggNOG" id="KOG0017">
    <property type="taxonomic scope" value="Eukaryota"/>
</dbReference>
<dbReference type="SUPFAM" id="SSF56672">
    <property type="entry name" value="DNA/RNA polymerases"/>
    <property type="match status" value="1"/>
</dbReference>
<dbReference type="PANTHER" id="PTHR15503">
    <property type="entry name" value="LDOC1 RELATED"/>
    <property type="match status" value="1"/>
</dbReference>
<dbReference type="OrthoDB" id="3695078at2759"/>
<dbReference type="InterPro" id="IPR043502">
    <property type="entry name" value="DNA/RNA_pol_sf"/>
</dbReference>
<dbReference type="Gene3D" id="3.10.10.10">
    <property type="entry name" value="HIV Type 1 Reverse Transcriptase, subunit A, domain 1"/>
    <property type="match status" value="1"/>
</dbReference>
<evidence type="ECO:0000313" key="2">
    <source>
        <dbReference type="Proteomes" id="UP000001067"/>
    </source>
</evidence>
<protein>
    <submittedName>
        <fullName evidence="1">Uncharacterized protein</fullName>
    </submittedName>
</protein>